<comment type="similarity">
    <text evidence="1">Belongs to the glycosyltransferase 15 family.</text>
</comment>
<dbReference type="GO" id="GO:0016020">
    <property type="term" value="C:membrane"/>
    <property type="evidence" value="ECO:0007669"/>
    <property type="project" value="InterPro"/>
</dbReference>
<dbReference type="EMBL" id="MU805935">
    <property type="protein sequence ID" value="KAJ3845571.1"/>
    <property type="molecule type" value="Genomic_DNA"/>
</dbReference>
<dbReference type="SUPFAM" id="SSF53448">
    <property type="entry name" value="Nucleotide-diphospho-sugar transferases"/>
    <property type="match status" value="1"/>
</dbReference>
<keyword evidence="4" id="KW-1185">Reference proteome</keyword>
<dbReference type="PANTHER" id="PTHR31121">
    <property type="entry name" value="ALPHA-1,2 MANNOSYLTRANSFERASE KTR1"/>
    <property type="match status" value="1"/>
</dbReference>
<reference evidence="3" key="1">
    <citation type="submission" date="2022-08" db="EMBL/GenBank/DDBJ databases">
        <authorList>
            <consortium name="DOE Joint Genome Institute"/>
            <person name="Min B."/>
            <person name="Riley R."/>
            <person name="Sierra-Patev S."/>
            <person name="Naranjo-Ortiz M."/>
            <person name="Looney B."/>
            <person name="Konkel Z."/>
            <person name="Slot J.C."/>
            <person name="Sakamoto Y."/>
            <person name="Steenwyk J.L."/>
            <person name="Rokas A."/>
            <person name="Carro J."/>
            <person name="Camarero S."/>
            <person name="Ferreira P."/>
            <person name="Molpeceres G."/>
            <person name="Ruiz-Duenas F.J."/>
            <person name="Serrano A."/>
            <person name="Henrissat B."/>
            <person name="Drula E."/>
            <person name="Hughes K.W."/>
            <person name="Mata J.L."/>
            <person name="Ishikawa N.K."/>
            <person name="Vargas-Isla R."/>
            <person name="Ushijima S."/>
            <person name="Smith C.A."/>
            <person name="Ahrendt S."/>
            <person name="Andreopoulos W."/>
            <person name="He G."/>
            <person name="Labutti K."/>
            <person name="Lipzen A."/>
            <person name="Ng V."/>
            <person name="Sandor L."/>
            <person name="Barry K."/>
            <person name="Martinez A.T."/>
            <person name="Xiao Y."/>
            <person name="Gibbons J.G."/>
            <person name="Terashima K."/>
            <person name="Hibbett D.S."/>
            <person name="Grigoriev I.V."/>
        </authorList>
    </citation>
    <scope>NUCLEOTIDE SEQUENCE</scope>
    <source>
        <strain evidence="3">TFB9207</strain>
    </source>
</reference>
<dbReference type="GO" id="GO:0005794">
    <property type="term" value="C:Golgi apparatus"/>
    <property type="evidence" value="ECO:0007669"/>
    <property type="project" value="TreeGrafter"/>
</dbReference>
<evidence type="ECO:0000313" key="3">
    <source>
        <dbReference type="EMBL" id="KAJ3845571.1"/>
    </source>
</evidence>
<organism evidence="3 4">
    <name type="scientific">Lentinula raphanica</name>
    <dbReference type="NCBI Taxonomy" id="153919"/>
    <lineage>
        <taxon>Eukaryota</taxon>
        <taxon>Fungi</taxon>
        <taxon>Dikarya</taxon>
        <taxon>Basidiomycota</taxon>
        <taxon>Agaricomycotina</taxon>
        <taxon>Agaricomycetes</taxon>
        <taxon>Agaricomycetidae</taxon>
        <taxon>Agaricales</taxon>
        <taxon>Marasmiineae</taxon>
        <taxon>Omphalotaceae</taxon>
        <taxon>Lentinula</taxon>
    </lineage>
</organism>
<dbReference type="GO" id="GO:0006487">
    <property type="term" value="P:protein N-linked glycosylation"/>
    <property type="evidence" value="ECO:0007669"/>
    <property type="project" value="TreeGrafter"/>
</dbReference>
<dbReference type="FunFam" id="3.90.550.10:FF:000051">
    <property type="entry name" value="Alpha-1,2-mannosyltransferase (Ktr4)"/>
    <property type="match status" value="1"/>
</dbReference>
<gene>
    <name evidence="3" type="ORF">F5878DRAFT_654928</name>
</gene>
<dbReference type="PANTHER" id="PTHR31121:SF6">
    <property type="entry name" value="ALPHA-1,2 MANNOSYLTRANSFERASE KTR1"/>
    <property type="match status" value="1"/>
</dbReference>
<dbReference type="GO" id="GO:0000026">
    <property type="term" value="F:alpha-1,2-mannosyltransferase activity"/>
    <property type="evidence" value="ECO:0007669"/>
    <property type="project" value="TreeGrafter"/>
</dbReference>
<evidence type="ECO:0000256" key="2">
    <source>
        <dbReference type="ARBA" id="ARBA00022679"/>
    </source>
</evidence>
<name>A0AA38PN57_9AGAR</name>
<dbReference type="Gene3D" id="3.90.550.10">
    <property type="entry name" value="Spore Coat Polysaccharide Biosynthesis Protein SpsA, Chain A"/>
    <property type="match status" value="1"/>
</dbReference>
<accession>A0AA38PN57</accession>
<dbReference type="AlphaFoldDB" id="A0AA38PN57"/>
<dbReference type="InterPro" id="IPR002685">
    <property type="entry name" value="Glyco_trans_15"/>
</dbReference>
<dbReference type="InterPro" id="IPR029044">
    <property type="entry name" value="Nucleotide-diphossugar_trans"/>
</dbReference>
<sequence length="406" mass="47164">MTIANAFATGVRIRVVLFLFCLNALLYMSFSVLRDDLRALAAYHLYHSTSNTTSDDLRGNTVASHIIEDIAPSPVASIETPEPEFEGKANATLVFLARNSDLEGVLKSMESLETHFNHRFGYPWIFLNEEEFTEDRVKSKTNASVQFGLIPSRHWYQPDWIDEAKAEEGRNRLKASNVIYADSVSYRNMCRFNSGFFFQHPLLQPYRYYWRIEPDVEYFCQLRYDPFDYLKEHNKTYGFTIALEELPQTITTLWQAVKEFKEQYPEYINPNNALAFLSDNGGDTYNLCHFWSNFEIADMDFWRGEAYTKFFEFLDSRGGFYYERWGDAPIHSIAAALFLDKHQLHFFNDIGYQHANIMHCPQQPDYLTGSCTCNRVLSIDVILVYRGTTERLVLNGDNIRTTSGRS</sequence>
<dbReference type="GO" id="GO:0000032">
    <property type="term" value="P:cell wall mannoprotein biosynthetic process"/>
    <property type="evidence" value="ECO:0007669"/>
    <property type="project" value="TreeGrafter"/>
</dbReference>
<proteinExistence type="inferred from homology"/>
<dbReference type="Pfam" id="PF01793">
    <property type="entry name" value="Glyco_transf_15"/>
    <property type="match status" value="1"/>
</dbReference>
<keyword evidence="2" id="KW-0808">Transferase</keyword>
<comment type="caution">
    <text evidence="3">The sequence shown here is derived from an EMBL/GenBank/DDBJ whole genome shotgun (WGS) entry which is preliminary data.</text>
</comment>
<dbReference type="Proteomes" id="UP001163846">
    <property type="component" value="Unassembled WGS sequence"/>
</dbReference>
<evidence type="ECO:0000256" key="1">
    <source>
        <dbReference type="ARBA" id="ARBA00007677"/>
    </source>
</evidence>
<protein>
    <submittedName>
        <fullName evidence="3">Glycosyltransferase family 15 protein</fullName>
    </submittedName>
</protein>
<evidence type="ECO:0000313" key="4">
    <source>
        <dbReference type="Proteomes" id="UP001163846"/>
    </source>
</evidence>